<evidence type="ECO:0000259" key="2">
    <source>
        <dbReference type="PROSITE" id="PS50887"/>
    </source>
</evidence>
<accession>B0MMP5</accession>
<feature type="domain" description="EAL" evidence="1">
    <location>
        <begin position="301"/>
        <end position="553"/>
    </location>
</feature>
<dbReference type="GO" id="GO:0071111">
    <property type="term" value="F:cyclic-guanylate-specific phosphodiesterase activity"/>
    <property type="evidence" value="ECO:0007669"/>
    <property type="project" value="InterPro"/>
</dbReference>
<reference evidence="3" key="2">
    <citation type="submission" date="2014-06" db="EMBL/GenBank/DDBJ databases">
        <title>Draft genome sequence of Eubacterium siraeum (DSM 15702).</title>
        <authorList>
            <person name="Sudarsanam P."/>
            <person name="Ley R."/>
            <person name="Guruge J."/>
            <person name="Turnbaugh P.J."/>
            <person name="Mahowald M."/>
            <person name="Liep D."/>
            <person name="Gordon J."/>
        </authorList>
    </citation>
    <scope>NUCLEOTIDE SEQUENCE</scope>
    <source>
        <strain evidence="3">DSM 15702</strain>
    </source>
</reference>
<dbReference type="SUPFAM" id="SSF55073">
    <property type="entry name" value="Nucleotide cyclase"/>
    <property type="match status" value="1"/>
</dbReference>
<dbReference type="InterPro" id="IPR035919">
    <property type="entry name" value="EAL_sf"/>
</dbReference>
<dbReference type="EMBL" id="ABCA03000043">
    <property type="protein sequence ID" value="EDS01035.1"/>
    <property type="molecule type" value="Genomic_DNA"/>
</dbReference>
<dbReference type="PROSITE" id="PS50887">
    <property type="entry name" value="GGDEF"/>
    <property type="match status" value="1"/>
</dbReference>
<dbReference type="PANTHER" id="PTHR33121">
    <property type="entry name" value="CYCLIC DI-GMP PHOSPHODIESTERASE PDEF"/>
    <property type="match status" value="1"/>
</dbReference>
<dbReference type="Pfam" id="PF00990">
    <property type="entry name" value="GGDEF"/>
    <property type="match status" value="1"/>
</dbReference>
<dbReference type="SUPFAM" id="SSF141868">
    <property type="entry name" value="EAL domain-like"/>
    <property type="match status" value="1"/>
</dbReference>
<name>B0MMP5_9FIRM</name>
<dbReference type="InterPro" id="IPR043128">
    <property type="entry name" value="Rev_trsase/Diguanyl_cyclase"/>
</dbReference>
<dbReference type="InterPro" id="IPR050706">
    <property type="entry name" value="Cyclic-di-GMP_PDE-like"/>
</dbReference>
<dbReference type="Gene3D" id="3.30.70.270">
    <property type="match status" value="1"/>
</dbReference>
<dbReference type="InterPro" id="IPR000160">
    <property type="entry name" value="GGDEF_dom"/>
</dbReference>
<gene>
    <name evidence="3" type="ORF">EUBSIR_01131</name>
</gene>
<protein>
    <submittedName>
        <fullName evidence="3">Cyclic diguanylate phosphodiesterase (EAL) domain protein</fullName>
    </submittedName>
</protein>
<dbReference type="InterPro" id="IPR001633">
    <property type="entry name" value="EAL_dom"/>
</dbReference>
<keyword evidence="4" id="KW-1185">Reference proteome</keyword>
<organism evidence="3 4">
    <name type="scientific">[Eubacterium] siraeum DSM 15702</name>
    <dbReference type="NCBI Taxonomy" id="428128"/>
    <lineage>
        <taxon>Bacteria</taxon>
        <taxon>Bacillati</taxon>
        <taxon>Bacillota</taxon>
        <taxon>Clostridia</taxon>
        <taxon>Eubacteriales</taxon>
        <taxon>Oscillospiraceae</taxon>
        <taxon>Oscillospiraceae incertae sedis</taxon>
    </lineage>
</organism>
<comment type="caution">
    <text evidence="3">The sequence shown here is derived from an EMBL/GenBank/DDBJ whole genome shotgun (WGS) entry which is preliminary data.</text>
</comment>
<dbReference type="CDD" id="cd01948">
    <property type="entry name" value="EAL"/>
    <property type="match status" value="1"/>
</dbReference>
<reference evidence="3" key="1">
    <citation type="submission" date="2007-10" db="EMBL/GenBank/DDBJ databases">
        <authorList>
            <person name="Fulton L."/>
            <person name="Clifton S."/>
            <person name="Fulton B."/>
            <person name="Xu J."/>
            <person name="Minx P."/>
            <person name="Pepin K.H."/>
            <person name="Johnson M."/>
            <person name="Thiruvilangam P."/>
            <person name="Bhonagiri V."/>
            <person name="Nash W.E."/>
            <person name="Mardis E.R."/>
            <person name="Wilson R.K."/>
        </authorList>
    </citation>
    <scope>NUCLEOTIDE SEQUENCE [LARGE SCALE GENOMIC DNA]</scope>
    <source>
        <strain evidence="3">DSM 15702</strain>
    </source>
</reference>
<dbReference type="Pfam" id="PF00563">
    <property type="entry name" value="EAL"/>
    <property type="match status" value="1"/>
</dbReference>
<dbReference type="Gene3D" id="3.20.20.450">
    <property type="entry name" value="EAL domain"/>
    <property type="match status" value="1"/>
</dbReference>
<evidence type="ECO:0000259" key="1">
    <source>
        <dbReference type="PROSITE" id="PS50883"/>
    </source>
</evidence>
<evidence type="ECO:0000313" key="4">
    <source>
        <dbReference type="Proteomes" id="UP000005326"/>
    </source>
</evidence>
<evidence type="ECO:0000313" key="3">
    <source>
        <dbReference type="EMBL" id="EDS01035.1"/>
    </source>
</evidence>
<dbReference type="PROSITE" id="PS50883">
    <property type="entry name" value="EAL"/>
    <property type="match status" value="1"/>
</dbReference>
<dbReference type="SMART" id="SM00052">
    <property type="entry name" value="EAL"/>
    <property type="match status" value="1"/>
</dbReference>
<sequence length="557" mass="63400">MGIRKGGGKMVEEVRGYLSDMIDAIATKRYDDLQQITEFAPAAKALHISRIVRTLNYGGRLSETLIYKDNSIYPLHNKKYERENTSCSLTYEFYTDVDFETLTDEQEQLFEHITNLLAIICTCTLNIHVEKLIDHIDRDSGIPNSKGFRAFIEEVKENGVLSDYAVIRANIKGCNTLNTIFGYQATTEIIQRFARALNKTMYSDEICSRSGSDNFCLMVKKSHLKTHLKNFAKTPVNFYYGKEKTVYEIALRAGIVMLDDSTDDIDTILARAETCIDIAKRRADGDFVYYDLGTINREKQLTLLENGMPQALADGEFVVYFQPKVRVDTRTLVGAEALIRWKRDGEIISPADFIPIAERTGFIMKLDMFVLEHTCAMIKQWQESGKRTVPVSVNFSKIHLRFPHLAEKIMNVINRYGIEPHYLEVEFTETAYTDDFNAIKQAIIDLKSYGLMVSMDDFGTGYSSLALLKDLDFDILKLDKSLAGSDDDARGQVVLENILHMAQELSMTTVCEGVEDKNIVDNLRNMGCNIIQGYYFDKPLPESEFASRLESPIYENK</sequence>
<proteinExistence type="predicted"/>
<dbReference type="AlphaFoldDB" id="B0MMP5"/>
<dbReference type="PANTHER" id="PTHR33121:SF70">
    <property type="entry name" value="SIGNALING PROTEIN YKOW"/>
    <property type="match status" value="1"/>
</dbReference>
<dbReference type="InterPro" id="IPR029787">
    <property type="entry name" value="Nucleotide_cyclase"/>
</dbReference>
<dbReference type="SMART" id="SM00267">
    <property type="entry name" value="GGDEF"/>
    <property type="match status" value="1"/>
</dbReference>
<feature type="domain" description="GGDEF" evidence="2">
    <location>
        <begin position="162"/>
        <end position="292"/>
    </location>
</feature>
<dbReference type="Proteomes" id="UP000005326">
    <property type="component" value="Unassembled WGS sequence"/>
</dbReference>